<gene>
    <name evidence="1" type="ORF">HMPREF9449_01213</name>
</gene>
<proteinExistence type="predicted"/>
<keyword evidence="2" id="KW-1185">Reference proteome</keyword>
<name>H1DG27_9BACT</name>
<sequence length="84" mass="9645">MLYNEPEDSIVQNFIRQSSAFQLLIAEGEYSQALIKDENNFIKGNQGDELLNIKDKGKVIKIFALAKTQKDIKQLFISILQEKK</sequence>
<dbReference type="HOGENOM" id="CLU_2524272_0_0_10"/>
<evidence type="ECO:0000313" key="1">
    <source>
        <dbReference type="EMBL" id="EHP48850.1"/>
    </source>
</evidence>
<organism evidence="1 2">
    <name type="scientific">Odoribacter laneus YIT 12061</name>
    <dbReference type="NCBI Taxonomy" id="742817"/>
    <lineage>
        <taxon>Bacteria</taxon>
        <taxon>Pseudomonadati</taxon>
        <taxon>Bacteroidota</taxon>
        <taxon>Bacteroidia</taxon>
        <taxon>Bacteroidales</taxon>
        <taxon>Odoribacteraceae</taxon>
        <taxon>Odoribacter</taxon>
    </lineage>
</organism>
<reference evidence="1 2" key="1">
    <citation type="submission" date="2012-01" db="EMBL/GenBank/DDBJ databases">
        <title>The Genome Sequence of Odoribacter laneus YIT 12061.</title>
        <authorList>
            <consortium name="The Broad Institute Genome Sequencing Platform"/>
            <person name="Earl A."/>
            <person name="Ward D."/>
            <person name="Feldgarden M."/>
            <person name="Gevers D."/>
            <person name="Morotomi M."/>
            <person name="Young S.K."/>
            <person name="Zeng Q."/>
            <person name="Gargeya S."/>
            <person name="Fitzgerald M."/>
            <person name="Haas B."/>
            <person name="Abouelleil A."/>
            <person name="Alvarado L."/>
            <person name="Arachchi H.M."/>
            <person name="Berlin A."/>
            <person name="Chapman S.B."/>
            <person name="Gearin G."/>
            <person name="Goldberg J."/>
            <person name="Griggs A."/>
            <person name="Gujja S."/>
            <person name="Hansen M."/>
            <person name="Heiman D."/>
            <person name="Howarth C."/>
            <person name="Larimer J."/>
            <person name="Lui A."/>
            <person name="MacDonald P.J.P."/>
            <person name="McCowen C."/>
            <person name="Montmayeur A."/>
            <person name="Murphy C."/>
            <person name="Neiman D."/>
            <person name="Pearson M."/>
            <person name="Priest M."/>
            <person name="Roberts A."/>
            <person name="Saif S."/>
            <person name="Shea T."/>
            <person name="Sisk P."/>
            <person name="Stolte C."/>
            <person name="Sykes S."/>
            <person name="Wortman J."/>
            <person name="Nusbaum C."/>
            <person name="Birren B."/>
        </authorList>
    </citation>
    <scope>NUCLEOTIDE SEQUENCE [LARGE SCALE GENOMIC DNA]</scope>
    <source>
        <strain evidence="1 2">YIT 12061</strain>
    </source>
</reference>
<dbReference type="GeneID" id="98068796"/>
<dbReference type="PATRIC" id="fig|742817.3.peg.1289"/>
<dbReference type="Proteomes" id="UP000004892">
    <property type="component" value="Unassembled WGS sequence"/>
</dbReference>
<comment type="caution">
    <text evidence="1">The sequence shown here is derived from an EMBL/GenBank/DDBJ whole genome shotgun (WGS) entry which is preliminary data.</text>
</comment>
<evidence type="ECO:0000313" key="2">
    <source>
        <dbReference type="Proteomes" id="UP000004892"/>
    </source>
</evidence>
<dbReference type="EMBL" id="ADMC01000017">
    <property type="protein sequence ID" value="EHP48850.1"/>
    <property type="molecule type" value="Genomic_DNA"/>
</dbReference>
<protein>
    <submittedName>
        <fullName evidence="1">Uncharacterized protein</fullName>
    </submittedName>
</protein>
<dbReference type="RefSeq" id="WP_009136361.1">
    <property type="nucleotide sequence ID" value="NZ_JH594596.1"/>
</dbReference>
<accession>H1DG27</accession>
<dbReference type="AlphaFoldDB" id="H1DG27"/>